<proteinExistence type="predicted"/>
<evidence type="ECO:0000313" key="3">
    <source>
        <dbReference type="EMBL" id="MBD0833117.1"/>
    </source>
</evidence>
<evidence type="ECO:0000256" key="1">
    <source>
        <dbReference type="SAM" id="Phobius"/>
    </source>
</evidence>
<keyword evidence="1" id="KW-1133">Transmembrane helix</keyword>
<comment type="caution">
    <text evidence="3">The sequence shown here is derived from an EMBL/GenBank/DDBJ whole genome shotgun (WGS) entry which is preliminary data.</text>
</comment>
<reference evidence="3 4" key="1">
    <citation type="submission" date="2020-09" db="EMBL/GenBank/DDBJ databases">
        <title>TT11 complete genome.</title>
        <authorList>
            <person name="Wu Z."/>
        </authorList>
    </citation>
    <scope>NUCLEOTIDE SEQUENCE [LARGE SCALE GENOMIC DNA]</scope>
    <source>
        <strain evidence="3 4">TT11</strain>
    </source>
</reference>
<dbReference type="AlphaFoldDB" id="A0A8J6U9F6"/>
<accession>A0A8J6U9F6</accession>
<feature type="domain" description="DUF58" evidence="2">
    <location>
        <begin position="204"/>
        <end position="368"/>
    </location>
</feature>
<dbReference type="EMBL" id="JACVXB010000006">
    <property type="protein sequence ID" value="MBD0833117.1"/>
    <property type="molecule type" value="Genomic_DNA"/>
</dbReference>
<dbReference type="PANTHER" id="PTHR33608:SF3">
    <property type="entry name" value="SLR2013 PROTEIN"/>
    <property type="match status" value="1"/>
</dbReference>
<evidence type="ECO:0000313" key="4">
    <source>
        <dbReference type="Proteomes" id="UP000600588"/>
    </source>
</evidence>
<organism evidence="3 4">
    <name type="scientific">Aestuariibaculum sediminum</name>
    <dbReference type="NCBI Taxonomy" id="2770637"/>
    <lineage>
        <taxon>Bacteria</taxon>
        <taxon>Pseudomonadati</taxon>
        <taxon>Bacteroidota</taxon>
        <taxon>Flavobacteriia</taxon>
        <taxon>Flavobacteriales</taxon>
        <taxon>Flavobacteriaceae</taxon>
    </lineage>
</organism>
<gene>
    <name evidence="3" type="ORF">ICJ83_13340</name>
</gene>
<dbReference type="Pfam" id="PF01882">
    <property type="entry name" value="DUF58"/>
    <property type="match status" value="1"/>
</dbReference>
<keyword evidence="4" id="KW-1185">Reference proteome</keyword>
<protein>
    <submittedName>
        <fullName evidence="3">DUF58 domain-containing protein</fullName>
    </submittedName>
</protein>
<feature type="transmembrane region" description="Helical" evidence="1">
    <location>
        <begin position="12"/>
        <end position="30"/>
    </location>
</feature>
<dbReference type="Proteomes" id="UP000600588">
    <property type="component" value="Unassembled WGS sequence"/>
</dbReference>
<name>A0A8J6U9F6_9FLAO</name>
<feature type="transmembrane region" description="Helical" evidence="1">
    <location>
        <begin position="36"/>
        <end position="57"/>
    </location>
</feature>
<dbReference type="RefSeq" id="WP_188230903.1">
    <property type="nucleotide sequence ID" value="NZ_JACVXB010000006.1"/>
</dbReference>
<dbReference type="PANTHER" id="PTHR33608">
    <property type="entry name" value="BLL2464 PROTEIN"/>
    <property type="match status" value="1"/>
</dbReference>
<dbReference type="InterPro" id="IPR002881">
    <property type="entry name" value="DUF58"/>
</dbReference>
<sequence>MKRFKSFYIQPRFFFTGIGIVVLFGFSYFIPVLFNVAQLLILVLSLLFLIDVLFIFLGKHKIDAERILPDKFSNGNHNTVNLKVKNNYGFTIYLEIIDEIPEQFQNRDFKLKQKVTSRRSKSISYNLRPTERGEYHFGSLNIYAASILNLVAKRFMFNSNDVVPTYPSFKQLKKFELLNINQNATDVGLKKVRRLGHTMEFEQIKDYVLGDDLRTINWKATAKRNQLMVNQFQDEKSQPVYSIIDKGRIMKMPFNGLSLLDYAINSSLIISNVVLKKQDKAGMLAFSKRLENVVVADRRSSQMQLILEALYNIKTDFYESDFSRLYANIKRHITNRSLLLLYTNFETLDGLKRQLPYLKAIAKSHVLVVIFFKNTELNTLINTKAETVQQVYDKVIAEKFAFEKRLIVNELKKFGIYSILTTPEHLTIDTINKYLEIKSRGLL</sequence>
<keyword evidence="1" id="KW-0812">Transmembrane</keyword>
<evidence type="ECO:0000259" key="2">
    <source>
        <dbReference type="Pfam" id="PF01882"/>
    </source>
</evidence>
<keyword evidence="1" id="KW-0472">Membrane</keyword>